<dbReference type="GO" id="GO:0005052">
    <property type="term" value="F:peroxisome matrix targeting signal-1 binding"/>
    <property type="evidence" value="ECO:0007669"/>
    <property type="project" value="TreeGrafter"/>
</dbReference>
<evidence type="ECO:0000256" key="8">
    <source>
        <dbReference type="PROSITE-ProRule" id="PRU00339"/>
    </source>
</evidence>
<dbReference type="PROSITE" id="PS50005">
    <property type="entry name" value="TPR"/>
    <property type="match status" value="3"/>
</dbReference>
<evidence type="ECO:0000313" key="9">
    <source>
        <dbReference type="EMBL" id="RKP24052.1"/>
    </source>
</evidence>
<accession>A0A4P9YX20</accession>
<reference evidence="10" key="1">
    <citation type="journal article" date="2018" name="Nat. Microbiol.">
        <title>Leveraging single-cell genomics to expand the fungal tree of life.</title>
        <authorList>
            <person name="Ahrendt S.R."/>
            <person name="Quandt C.A."/>
            <person name="Ciobanu D."/>
            <person name="Clum A."/>
            <person name="Salamov A."/>
            <person name="Andreopoulos B."/>
            <person name="Cheng J.F."/>
            <person name="Woyke T."/>
            <person name="Pelin A."/>
            <person name="Henrissat B."/>
            <person name="Reynolds N.K."/>
            <person name="Benny G.L."/>
            <person name="Smith M.E."/>
            <person name="James T.Y."/>
            <person name="Grigoriev I.V."/>
        </authorList>
    </citation>
    <scope>NUCLEOTIDE SEQUENCE [LARGE SCALE GENOMIC DNA]</scope>
    <source>
        <strain evidence="10">Benny S71-1</strain>
    </source>
</reference>
<keyword evidence="6 8" id="KW-0802">TPR repeat</keyword>
<evidence type="ECO:0000313" key="10">
    <source>
        <dbReference type="Proteomes" id="UP000278143"/>
    </source>
</evidence>
<feature type="repeat" description="TPR" evidence="8">
    <location>
        <begin position="143"/>
        <end position="176"/>
    </location>
</feature>
<dbReference type="PANTHER" id="PTHR10130:SF0">
    <property type="entry name" value="GH08708P"/>
    <property type="match status" value="1"/>
</dbReference>
<name>A0A4P9YX20_9FUNG</name>
<keyword evidence="4" id="KW-0963">Cytoplasm</keyword>
<dbReference type="OrthoDB" id="10006023at2759"/>
<proteinExistence type="inferred from homology"/>
<dbReference type="Pfam" id="PF13432">
    <property type="entry name" value="TPR_16"/>
    <property type="match status" value="2"/>
</dbReference>
<dbReference type="GO" id="GO:0005778">
    <property type="term" value="C:peroxisomal membrane"/>
    <property type="evidence" value="ECO:0007669"/>
    <property type="project" value="TreeGrafter"/>
</dbReference>
<dbReference type="InterPro" id="IPR024111">
    <property type="entry name" value="PEX5/PEX5L"/>
</dbReference>
<dbReference type="AlphaFoldDB" id="A0A4P9YX20"/>
<keyword evidence="5" id="KW-0677">Repeat</keyword>
<keyword evidence="7" id="KW-0576">Peroxisome</keyword>
<comment type="similarity">
    <text evidence="3">Belongs to the peroxisomal targeting signal receptor family.</text>
</comment>
<feature type="repeat" description="TPR" evidence="8">
    <location>
        <begin position="39"/>
        <end position="72"/>
    </location>
</feature>
<gene>
    <name evidence="9" type="ORF">SYNPS1DRAFT_17725</name>
</gene>
<evidence type="ECO:0000256" key="4">
    <source>
        <dbReference type="ARBA" id="ARBA00022490"/>
    </source>
</evidence>
<organism evidence="9 10">
    <name type="scientific">Syncephalis pseudoplumigaleata</name>
    <dbReference type="NCBI Taxonomy" id="1712513"/>
    <lineage>
        <taxon>Eukaryota</taxon>
        <taxon>Fungi</taxon>
        <taxon>Fungi incertae sedis</taxon>
        <taxon>Zoopagomycota</taxon>
        <taxon>Zoopagomycotina</taxon>
        <taxon>Zoopagomycetes</taxon>
        <taxon>Zoopagales</taxon>
        <taxon>Piptocephalidaceae</taxon>
        <taxon>Syncephalis</taxon>
    </lineage>
</organism>
<dbReference type="GO" id="GO:0016560">
    <property type="term" value="P:protein import into peroxisome matrix, docking"/>
    <property type="evidence" value="ECO:0007669"/>
    <property type="project" value="TreeGrafter"/>
</dbReference>
<feature type="repeat" description="TPR" evidence="8">
    <location>
        <begin position="177"/>
        <end position="210"/>
    </location>
</feature>
<dbReference type="PANTHER" id="PTHR10130">
    <property type="entry name" value="PEROXISOMAL TARGETING SIGNAL 1 RECEPTOR PEX5"/>
    <property type="match status" value="1"/>
</dbReference>
<dbReference type="SMART" id="SM00028">
    <property type="entry name" value="TPR"/>
    <property type="match status" value="4"/>
</dbReference>
<dbReference type="Proteomes" id="UP000278143">
    <property type="component" value="Unassembled WGS sequence"/>
</dbReference>
<dbReference type="EMBL" id="KZ990481">
    <property type="protein sequence ID" value="RKP24052.1"/>
    <property type="molecule type" value="Genomic_DNA"/>
</dbReference>
<protein>
    <submittedName>
        <fullName evidence="9">Uncharacterized protein</fullName>
    </submittedName>
</protein>
<dbReference type="Gene3D" id="1.25.40.10">
    <property type="entry name" value="Tetratricopeptide repeat domain"/>
    <property type="match status" value="1"/>
</dbReference>
<dbReference type="InterPro" id="IPR019734">
    <property type="entry name" value="TPR_rpt"/>
</dbReference>
<evidence type="ECO:0000256" key="7">
    <source>
        <dbReference type="ARBA" id="ARBA00023140"/>
    </source>
</evidence>
<evidence type="ECO:0000256" key="2">
    <source>
        <dbReference type="ARBA" id="ARBA00004496"/>
    </source>
</evidence>
<sequence>MQHPDPLAEAQRLRREGGSLTEAALAFEAAVQGSAADNADVWRELGEVQAENEKESAAVRALERALEIDPACLAAYVPLAVSLVNEGYDRQAYATLERWLRQRYPDLPIADGAAMGMELRERIIDAFLIAARNSDGVNRDMDADVQVGLGILFYGGGEYSKAVDCFVAALESRPQDYLLWNRLGATLANSGKSEEAISAYHRALDIKPTFVRARYNLGVSCVNIGCYREAVEHLLGALAMHNNKQTTVNVSASLWETLRRSFYMMDRTDLAELAQPGADLEQFRGEFDF</sequence>
<evidence type="ECO:0000256" key="5">
    <source>
        <dbReference type="ARBA" id="ARBA00022737"/>
    </source>
</evidence>
<dbReference type="InterPro" id="IPR011990">
    <property type="entry name" value="TPR-like_helical_dom_sf"/>
</dbReference>
<evidence type="ECO:0000256" key="1">
    <source>
        <dbReference type="ARBA" id="ARBA00004275"/>
    </source>
</evidence>
<keyword evidence="10" id="KW-1185">Reference proteome</keyword>
<evidence type="ECO:0000256" key="6">
    <source>
        <dbReference type="ARBA" id="ARBA00022803"/>
    </source>
</evidence>
<comment type="subcellular location">
    <subcellularLocation>
        <location evidence="2">Cytoplasm</location>
    </subcellularLocation>
    <subcellularLocation>
        <location evidence="1">Peroxisome</location>
    </subcellularLocation>
</comment>
<evidence type="ECO:0000256" key="3">
    <source>
        <dbReference type="ARBA" id="ARBA00005348"/>
    </source>
</evidence>
<dbReference type="SUPFAM" id="SSF48452">
    <property type="entry name" value="TPR-like"/>
    <property type="match status" value="1"/>
</dbReference>
<dbReference type="GO" id="GO:0005829">
    <property type="term" value="C:cytosol"/>
    <property type="evidence" value="ECO:0007669"/>
    <property type="project" value="TreeGrafter"/>
</dbReference>